<protein>
    <recommendedName>
        <fullName evidence="3">Membrane-binding protein</fullName>
    </recommendedName>
</protein>
<sequence>MICTFLLGGGVAFLLHCDPTSVRLDDPGLSRQGEFVFYQGQKFDGILEMRMDGLATVRRTSYKNGLPHGTETDSHYNGRILAEREFKEGKKSGIHRGWFPDGSKRFRNRFLDGKYHGDQWEWRPSGVLYSYARFDRGEVVGKKMWRENGQIYMNFVLNGNRPFGMTGGKLCNQIRGDENGNTQQF</sequence>
<reference evidence="1 2" key="1">
    <citation type="submission" date="2017-07" db="EMBL/GenBank/DDBJ databases">
        <title>Leptospira spp. isolated from tropical soils.</title>
        <authorList>
            <person name="Thibeaux R."/>
            <person name="Iraola G."/>
            <person name="Ferres I."/>
            <person name="Bierque E."/>
            <person name="Girault D."/>
            <person name="Soupe-Gilbert M.-E."/>
            <person name="Picardeau M."/>
            <person name="Goarant C."/>
        </authorList>
    </citation>
    <scope>NUCLEOTIDE SEQUENCE [LARGE SCALE GENOMIC DNA]</scope>
    <source>
        <strain evidence="1 2">FH2-C-A2</strain>
    </source>
</reference>
<proteinExistence type="predicted"/>
<dbReference type="SUPFAM" id="SSF82185">
    <property type="entry name" value="Histone H3 K4-specific methyltransferase SET7/9 N-terminal domain"/>
    <property type="match status" value="1"/>
</dbReference>
<accession>A0A2M9ZH39</accession>
<gene>
    <name evidence="1" type="ORF">CH371_07020</name>
</gene>
<organism evidence="1 2">
    <name type="scientific">Leptospira wolffii</name>
    <dbReference type="NCBI Taxonomy" id="409998"/>
    <lineage>
        <taxon>Bacteria</taxon>
        <taxon>Pseudomonadati</taxon>
        <taxon>Spirochaetota</taxon>
        <taxon>Spirochaetia</taxon>
        <taxon>Leptospirales</taxon>
        <taxon>Leptospiraceae</taxon>
        <taxon>Leptospira</taxon>
    </lineage>
</organism>
<dbReference type="EMBL" id="NPDT01000001">
    <property type="protein sequence ID" value="PJZ67742.1"/>
    <property type="molecule type" value="Genomic_DNA"/>
</dbReference>
<dbReference type="AlphaFoldDB" id="A0A2M9ZH39"/>
<dbReference type="RefSeq" id="WP_100758167.1">
    <property type="nucleotide sequence ID" value="NZ_NPDT01000001.1"/>
</dbReference>
<evidence type="ECO:0000313" key="1">
    <source>
        <dbReference type="EMBL" id="PJZ67742.1"/>
    </source>
</evidence>
<dbReference type="Gene3D" id="2.20.110.10">
    <property type="entry name" value="Histone H3 K4-specific methyltransferase SET7/9 N-terminal domain"/>
    <property type="match status" value="1"/>
</dbReference>
<evidence type="ECO:0008006" key="3">
    <source>
        <dbReference type="Google" id="ProtNLM"/>
    </source>
</evidence>
<dbReference type="Proteomes" id="UP000231912">
    <property type="component" value="Unassembled WGS sequence"/>
</dbReference>
<comment type="caution">
    <text evidence="1">The sequence shown here is derived from an EMBL/GenBank/DDBJ whole genome shotgun (WGS) entry which is preliminary data.</text>
</comment>
<name>A0A2M9ZH39_9LEPT</name>
<evidence type="ECO:0000313" key="2">
    <source>
        <dbReference type="Proteomes" id="UP000231912"/>
    </source>
</evidence>